<evidence type="ECO:0000313" key="5">
    <source>
        <dbReference type="EMBL" id="EEY56389.1"/>
    </source>
</evidence>
<evidence type="ECO:0000256" key="3">
    <source>
        <dbReference type="ARBA" id="ARBA00022525"/>
    </source>
</evidence>
<dbReference type="EMBL" id="DS028134">
    <property type="protein sequence ID" value="EEY56389.1"/>
    <property type="molecule type" value="Genomic_DNA"/>
</dbReference>
<dbReference type="AlphaFoldDB" id="D0NDU4"/>
<keyword evidence="3" id="KW-0964">Secreted</keyword>
<evidence type="ECO:0000259" key="4">
    <source>
        <dbReference type="Pfam" id="PF20147"/>
    </source>
</evidence>
<dbReference type="VEuPathDB" id="FungiDB:PITG_22901"/>
<dbReference type="KEGG" id="pif:PITG_22901"/>
<dbReference type="GO" id="GO:0043657">
    <property type="term" value="C:host cell"/>
    <property type="evidence" value="ECO:0007669"/>
    <property type="project" value="UniProtKB-SubCell"/>
</dbReference>
<gene>
    <name evidence="5" type="ORF">PITG_22901</name>
</gene>
<sequence length="193" mass="21743">MTSQENKVLLDCVLVGEGSVIPIVIEERNTVVDFLKDAIKQKNPSTIQYDAKDLQLFLAKTAGDKWLVFDSDDVEKLKKGGMTATVKVLTSEEKELQRESDVLTGMPKPLANQVHLLVVASKTRKVGAPHSFPNKRSRLNDLGMDFGFEIDEIVKVPWIQIDKVEYVTLPAALMEFLHQMRGNFNFISRALNR</sequence>
<dbReference type="RefSeq" id="XP_002902463.1">
    <property type="nucleotide sequence ID" value="XM_002902417.1"/>
</dbReference>
<feature type="domain" description="Crinkler effector protein N-terminal" evidence="4">
    <location>
        <begin position="10"/>
        <end position="119"/>
    </location>
</feature>
<dbReference type="InParanoid" id="D0NDU4"/>
<dbReference type="GeneID" id="9474688"/>
<keyword evidence="6" id="KW-1185">Reference proteome</keyword>
<dbReference type="HOGENOM" id="CLU_1411311_0_0_1"/>
<reference evidence="6" key="1">
    <citation type="journal article" date="2009" name="Nature">
        <title>Genome sequence and analysis of the Irish potato famine pathogen Phytophthora infestans.</title>
        <authorList>
            <consortium name="The Broad Institute Genome Sequencing Platform"/>
            <person name="Haas B.J."/>
            <person name="Kamoun S."/>
            <person name="Zody M.C."/>
            <person name="Jiang R.H."/>
            <person name="Handsaker R.E."/>
            <person name="Cano L.M."/>
            <person name="Grabherr M."/>
            <person name="Kodira C.D."/>
            <person name="Raffaele S."/>
            <person name="Torto-Alalibo T."/>
            <person name="Bozkurt T.O."/>
            <person name="Ah-Fong A.M."/>
            <person name="Alvarado L."/>
            <person name="Anderson V.L."/>
            <person name="Armstrong M.R."/>
            <person name="Avrova A."/>
            <person name="Baxter L."/>
            <person name="Beynon J."/>
            <person name="Boevink P.C."/>
            <person name="Bollmann S.R."/>
            <person name="Bos J.I."/>
            <person name="Bulone V."/>
            <person name="Cai G."/>
            <person name="Cakir C."/>
            <person name="Carrington J.C."/>
            <person name="Chawner M."/>
            <person name="Conti L."/>
            <person name="Costanzo S."/>
            <person name="Ewan R."/>
            <person name="Fahlgren N."/>
            <person name="Fischbach M.A."/>
            <person name="Fugelstad J."/>
            <person name="Gilroy E.M."/>
            <person name="Gnerre S."/>
            <person name="Green P.J."/>
            <person name="Grenville-Briggs L.J."/>
            <person name="Griffith J."/>
            <person name="Grunwald N.J."/>
            <person name="Horn K."/>
            <person name="Horner N.R."/>
            <person name="Hu C.H."/>
            <person name="Huitema E."/>
            <person name="Jeong D.H."/>
            <person name="Jones A.M."/>
            <person name="Jones J.D."/>
            <person name="Jones R.W."/>
            <person name="Karlsson E.K."/>
            <person name="Kunjeti S.G."/>
            <person name="Lamour K."/>
            <person name="Liu Z."/>
            <person name="Ma L."/>
            <person name="Maclean D."/>
            <person name="Chibucos M.C."/>
            <person name="McDonald H."/>
            <person name="McWalters J."/>
            <person name="Meijer H.J."/>
            <person name="Morgan W."/>
            <person name="Morris P.F."/>
            <person name="Munro C.A."/>
            <person name="O'Neill K."/>
            <person name="Ospina-Giraldo M."/>
            <person name="Pinzon A."/>
            <person name="Pritchard L."/>
            <person name="Ramsahoye B."/>
            <person name="Ren Q."/>
            <person name="Restrepo S."/>
            <person name="Roy S."/>
            <person name="Sadanandom A."/>
            <person name="Savidor A."/>
            <person name="Schornack S."/>
            <person name="Schwartz D.C."/>
            <person name="Schumann U.D."/>
            <person name="Schwessinger B."/>
            <person name="Seyer L."/>
            <person name="Sharpe T."/>
            <person name="Silvar C."/>
            <person name="Song J."/>
            <person name="Studholme D.J."/>
            <person name="Sykes S."/>
            <person name="Thines M."/>
            <person name="van de Vondervoort P.J."/>
            <person name="Phuntumart V."/>
            <person name="Wawra S."/>
            <person name="Weide R."/>
            <person name="Win J."/>
            <person name="Young C."/>
            <person name="Zhou S."/>
            <person name="Fry W."/>
            <person name="Meyers B.C."/>
            <person name="van West P."/>
            <person name="Ristaino J."/>
            <person name="Govers F."/>
            <person name="Birch P.R."/>
            <person name="Whisson S.C."/>
            <person name="Judelson H.S."/>
            <person name="Nusbaum C."/>
        </authorList>
    </citation>
    <scope>NUCLEOTIDE SEQUENCE [LARGE SCALE GENOMIC DNA]</scope>
    <source>
        <strain evidence="6">T30-4</strain>
    </source>
</reference>
<proteinExistence type="predicted"/>
<dbReference type="Proteomes" id="UP000006643">
    <property type="component" value="Unassembled WGS sequence"/>
</dbReference>
<evidence type="ECO:0000313" key="6">
    <source>
        <dbReference type="Proteomes" id="UP000006643"/>
    </source>
</evidence>
<organism evidence="5 6">
    <name type="scientific">Phytophthora infestans (strain T30-4)</name>
    <name type="common">Potato late blight agent</name>
    <dbReference type="NCBI Taxonomy" id="403677"/>
    <lineage>
        <taxon>Eukaryota</taxon>
        <taxon>Sar</taxon>
        <taxon>Stramenopiles</taxon>
        <taxon>Oomycota</taxon>
        <taxon>Peronosporomycetes</taxon>
        <taxon>Peronosporales</taxon>
        <taxon>Peronosporaceae</taxon>
        <taxon>Phytophthora</taxon>
    </lineage>
</organism>
<protein>
    <submittedName>
        <fullName evidence="5">Crinkler (CRN) family protein, putative</fullName>
    </submittedName>
</protein>
<dbReference type="InterPro" id="IPR045379">
    <property type="entry name" value="Crinkler_N"/>
</dbReference>
<evidence type="ECO:0000256" key="1">
    <source>
        <dbReference type="ARBA" id="ARBA00004340"/>
    </source>
</evidence>
<accession>D0NDU4</accession>
<dbReference type="Pfam" id="PF20147">
    <property type="entry name" value="Crinkler"/>
    <property type="match status" value="1"/>
</dbReference>
<comment type="subcellular location">
    <subcellularLocation>
        <location evidence="1">Host cell</location>
    </subcellularLocation>
    <subcellularLocation>
        <location evidence="2">Secreted</location>
    </subcellularLocation>
</comment>
<dbReference type="GO" id="GO:0005576">
    <property type="term" value="C:extracellular region"/>
    <property type="evidence" value="ECO:0007669"/>
    <property type="project" value="UniProtKB-SubCell"/>
</dbReference>
<evidence type="ECO:0000256" key="2">
    <source>
        <dbReference type="ARBA" id="ARBA00004613"/>
    </source>
</evidence>
<dbReference type="OrthoDB" id="126569at2759"/>
<name>D0NDU4_PHYIT</name>